<dbReference type="InterPro" id="IPR050857">
    <property type="entry name" value="D-2-hydroxyacid_DH"/>
</dbReference>
<evidence type="ECO:0000313" key="7">
    <source>
        <dbReference type="EMBL" id="MBD7960224.1"/>
    </source>
</evidence>
<dbReference type="Pfam" id="PF00389">
    <property type="entry name" value="2-Hacid_dh"/>
    <property type="match status" value="1"/>
</dbReference>
<dbReference type="PROSITE" id="PS00670">
    <property type="entry name" value="D_2_HYDROXYACID_DH_2"/>
    <property type="match status" value="1"/>
</dbReference>
<accession>A0ABR8SAU7</accession>
<comment type="caution">
    <text evidence="7">The sequence shown here is derived from an EMBL/GenBank/DDBJ whole genome shotgun (WGS) entry which is preliminary data.</text>
</comment>
<evidence type="ECO:0000256" key="3">
    <source>
        <dbReference type="ARBA" id="ARBA00023027"/>
    </source>
</evidence>
<dbReference type="RefSeq" id="WP_191722622.1">
    <property type="nucleotide sequence ID" value="NZ_JACSQK010000003.1"/>
</dbReference>
<feature type="domain" description="D-isomer specific 2-hydroxyacid dehydrogenase catalytic" evidence="5">
    <location>
        <begin position="12"/>
        <end position="302"/>
    </location>
</feature>
<evidence type="ECO:0000256" key="1">
    <source>
        <dbReference type="ARBA" id="ARBA00005854"/>
    </source>
</evidence>
<dbReference type="InterPro" id="IPR029753">
    <property type="entry name" value="D-isomer_DH_CS"/>
</dbReference>
<dbReference type="PROSITE" id="PS00671">
    <property type="entry name" value="D_2_HYDROXYACID_DH_3"/>
    <property type="match status" value="1"/>
</dbReference>
<organism evidence="7 8">
    <name type="scientific">Comamonas avium</name>
    <dbReference type="NCBI Taxonomy" id="2762231"/>
    <lineage>
        <taxon>Bacteria</taxon>
        <taxon>Pseudomonadati</taxon>
        <taxon>Pseudomonadota</taxon>
        <taxon>Betaproteobacteria</taxon>
        <taxon>Burkholderiales</taxon>
        <taxon>Comamonadaceae</taxon>
        <taxon>Comamonas</taxon>
    </lineage>
</organism>
<keyword evidence="3" id="KW-0520">NAD</keyword>
<dbReference type="PANTHER" id="PTHR42789:SF1">
    <property type="entry name" value="D-ISOMER SPECIFIC 2-HYDROXYACID DEHYDROGENASE FAMILY PROTEIN (AFU_ORTHOLOGUE AFUA_6G10090)"/>
    <property type="match status" value="1"/>
</dbReference>
<dbReference type="InterPro" id="IPR036291">
    <property type="entry name" value="NAD(P)-bd_dom_sf"/>
</dbReference>
<dbReference type="InterPro" id="IPR006140">
    <property type="entry name" value="D-isomer_DH_NAD-bd"/>
</dbReference>
<evidence type="ECO:0000256" key="4">
    <source>
        <dbReference type="RuleBase" id="RU003719"/>
    </source>
</evidence>
<evidence type="ECO:0000259" key="5">
    <source>
        <dbReference type="Pfam" id="PF00389"/>
    </source>
</evidence>
<evidence type="ECO:0000256" key="2">
    <source>
        <dbReference type="ARBA" id="ARBA00023002"/>
    </source>
</evidence>
<dbReference type="PANTHER" id="PTHR42789">
    <property type="entry name" value="D-ISOMER SPECIFIC 2-HYDROXYACID DEHYDROGENASE FAMILY PROTEIN (AFU_ORTHOLOGUE AFUA_6G10090)"/>
    <property type="match status" value="1"/>
</dbReference>
<dbReference type="Gene3D" id="3.40.50.720">
    <property type="entry name" value="NAD(P)-binding Rossmann-like Domain"/>
    <property type="match status" value="2"/>
</dbReference>
<dbReference type="Pfam" id="PF02826">
    <property type="entry name" value="2-Hacid_dh_C"/>
    <property type="match status" value="1"/>
</dbReference>
<protein>
    <submittedName>
        <fullName evidence="7">3-phosphoglycerate dehydrogenase</fullName>
    </submittedName>
</protein>
<sequence>MSNTIIVTGADLAQQALDLLAGYEIIYAGKAPTEEDMVALCKQYDPVAIIVRYGKVSAPMMDAAPSLKVISKHGSGTDTIDKVAAKERGIEVVAAVGANAAAVAEQALALLLACAKSVVTLDSRMHAGHWDKAAHKSMELGGRTIGLVGLGAIGLRFARMADALGMRVIGFDPFAKNLPDYVHSVSLETIWRDADAISLHCPLTDENRGMLNAATLAQCKRGVIVVNTARGGLIDEAALLEAARSGQVMSAGLDSFAVEPMAAGHPFQGEKSFVLSPHIGGVTHDAYVNMGVGAAKNLLQVLLRCTAAV</sequence>
<proteinExistence type="inferred from homology"/>
<dbReference type="SUPFAM" id="SSF52283">
    <property type="entry name" value="Formate/glycerate dehydrogenase catalytic domain-like"/>
    <property type="match status" value="1"/>
</dbReference>
<dbReference type="SUPFAM" id="SSF51735">
    <property type="entry name" value="NAD(P)-binding Rossmann-fold domains"/>
    <property type="match status" value="1"/>
</dbReference>
<evidence type="ECO:0000259" key="6">
    <source>
        <dbReference type="Pfam" id="PF02826"/>
    </source>
</evidence>
<dbReference type="InterPro" id="IPR006139">
    <property type="entry name" value="D-isomer_2_OHA_DH_cat_dom"/>
</dbReference>
<dbReference type="Proteomes" id="UP000634919">
    <property type="component" value="Unassembled WGS sequence"/>
</dbReference>
<dbReference type="EMBL" id="JACSQK010000003">
    <property type="protein sequence ID" value="MBD7960224.1"/>
    <property type="molecule type" value="Genomic_DNA"/>
</dbReference>
<keyword evidence="8" id="KW-1185">Reference proteome</keyword>
<name>A0ABR8SAU7_9BURK</name>
<evidence type="ECO:0000313" key="8">
    <source>
        <dbReference type="Proteomes" id="UP000634919"/>
    </source>
</evidence>
<feature type="domain" description="D-isomer specific 2-hydroxyacid dehydrogenase NAD-binding" evidence="6">
    <location>
        <begin position="108"/>
        <end position="280"/>
    </location>
</feature>
<reference evidence="7 8" key="1">
    <citation type="submission" date="2020-08" db="EMBL/GenBank/DDBJ databases">
        <title>A Genomic Blueprint of the Chicken Gut Microbiome.</title>
        <authorList>
            <person name="Gilroy R."/>
            <person name="Ravi A."/>
            <person name="Getino M."/>
            <person name="Pursley I."/>
            <person name="Horton D.L."/>
            <person name="Alikhan N.-F."/>
            <person name="Baker D."/>
            <person name="Gharbi K."/>
            <person name="Hall N."/>
            <person name="Watson M."/>
            <person name="Adriaenssens E.M."/>
            <person name="Foster-Nyarko E."/>
            <person name="Jarju S."/>
            <person name="Secka A."/>
            <person name="Antonio M."/>
            <person name="Oren A."/>
            <person name="Chaudhuri R."/>
            <person name="La Ragione R.M."/>
            <person name="Hildebrand F."/>
            <person name="Pallen M.J."/>
        </authorList>
    </citation>
    <scope>NUCLEOTIDE SEQUENCE [LARGE SCALE GENOMIC DNA]</scope>
    <source>
        <strain evidence="7 8">Sa2CVA6</strain>
    </source>
</reference>
<comment type="similarity">
    <text evidence="1 4">Belongs to the D-isomer specific 2-hydroxyacid dehydrogenase family.</text>
</comment>
<gene>
    <name evidence="7" type="ORF">H9646_06990</name>
</gene>
<keyword evidence="2 4" id="KW-0560">Oxidoreductase</keyword>